<organism evidence="7 8">
    <name type="scientific">Trinickia terrae</name>
    <dbReference type="NCBI Taxonomy" id="2571161"/>
    <lineage>
        <taxon>Bacteria</taxon>
        <taxon>Pseudomonadati</taxon>
        <taxon>Pseudomonadota</taxon>
        <taxon>Betaproteobacteria</taxon>
        <taxon>Burkholderiales</taxon>
        <taxon>Burkholderiaceae</taxon>
        <taxon>Trinickia</taxon>
    </lineage>
</organism>
<keyword evidence="3" id="KW-0378">Hydrolase</keyword>
<dbReference type="GO" id="GO:0008270">
    <property type="term" value="F:zinc ion binding"/>
    <property type="evidence" value="ECO:0007669"/>
    <property type="project" value="InterPro"/>
</dbReference>
<keyword evidence="8" id="KW-1185">Reference proteome</keyword>
<protein>
    <submittedName>
        <fullName evidence="7">Deoxycytidylate deaminase</fullName>
    </submittedName>
</protein>
<name>A0A4U1HPZ4_9BURK</name>
<evidence type="ECO:0000256" key="4">
    <source>
        <dbReference type="ARBA" id="ARBA00022833"/>
    </source>
</evidence>
<keyword evidence="2" id="KW-0479">Metal-binding</keyword>
<dbReference type="InterPro" id="IPR015517">
    <property type="entry name" value="dCMP_deaminase-rel"/>
</dbReference>
<comment type="similarity">
    <text evidence="1">Belongs to the cytidine and deoxycytidylate deaminase family.</text>
</comment>
<dbReference type="AlphaFoldDB" id="A0A4U1HPZ4"/>
<dbReference type="PANTHER" id="PTHR11086:SF18">
    <property type="entry name" value="DEOXYCYTIDYLATE DEAMINASE"/>
    <property type="match status" value="1"/>
</dbReference>
<dbReference type="PROSITE" id="PS00903">
    <property type="entry name" value="CYT_DCMP_DEAMINASES_1"/>
    <property type="match status" value="1"/>
</dbReference>
<evidence type="ECO:0000313" key="7">
    <source>
        <dbReference type="EMBL" id="TKC83479.1"/>
    </source>
</evidence>
<evidence type="ECO:0000256" key="2">
    <source>
        <dbReference type="ARBA" id="ARBA00022723"/>
    </source>
</evidence>
<feature type="compositionally biased region" description="Polar residues" evidence="5">
    <location>
        <begin position="1"/>
        <end position="15"/>
    </location>
</feature>
<proteinExistence type="inferred from homology"/>
<dbReference type="InterPro" id="IPR002125">
    <property type="entry name" value="CMP_dCMP_dom"/>
</dbReference>
<evidence type="ECO:0000256" key="3">
    <source>
        <dbReference type="ARBA" id="ARBA00022801"/>
    </source>
</evidence>
<dbReference type="GO" id="GO:0005737">
    <property type="term" value="C:cytoplasm"/>
    <property type="evidence" value="ECO:0007669"/>
    <property type="project" value="TreeGrafter"/>
</dbReference>
<reference evidence="7 8" key="1">
    <citation type="submission" date="2019-04" db="EMBL/GenBank/DDBJ databases">
        <title>Trinickia sp. 7GSK02, isolated from subtropical forest soil.</title>
        <authorList>
            <person name="Gao Z.-H."/>
            <person name="Qiu L.-H."/>
        </authorList>
    </citation>
    <scope>NUCLEOTIDE SEQUENCE [LARGE SCALE GENOMIC DNA]</scope>
    <source>
        <strain evidence="7 8">7GSK02</strain>
    </source>
</reference>
<evidence type="ECO:0000259" key="6">
    <source>
        <dbReference type="PROSITE" id="PS51747"/>
    </source>
</evidence>
<dbReference type="Gene3D" id="3.40.50.300">
    <property type="entry name" value="P-loop containing nucleotide triphosphate hydrolases"/>
    <property type="match status" value="1"/>
</dbReference>
<dbReference type="EMBL" id="SWJE01000014">
    <property type="protein sequence ID" value="TKC83479.1"/>
    <property type="molecule type" value="Genomic_DNA"/>
</dbReference>
<evidence type="ECO:0000256" key="5">
    <source>
        <dbReference type="SAM" id="MobiDB-lite"/>
    </source>
</evidence>
<dbReference type="Gene3D" id="3.40.140.10">
    <property type="entry name" value="Cytidine Deaminase, domain 2"/>
    <property type="match status" value="1"/>
</dbReference>
<gene>
    <name evidence="7" type="ORF">FAZ69_23620</name>
</gene>
<keyword evidence="4" id="KW-0862">Zinc</keyword>
<dbReference type="PANTHER" id="PTHR11086">
    <property type="entry name" value="DEOXYCYTIDYLATE DEAMINASE-RELATED"/>
    <property type="match status" value="1"/>
</dbReference>
<evidence type="ECO:0000313" key="8">
    <source>
        <dbReference type="Proteomes" id="UP000305539"/>
    </source>
</evidence>
<sequence>MSTSAAATQENTTQDEPVKTTLERRASREIVVAFMGAVGCGLPRVITECQHQLEQLGYRVERIKLSKFIKDHREYWKGELAQEDVGNAYLENQTGGNFFRKTRSYDILAQYAINHIARFKFATNPTAGDTSVELPQVAYLIDQIKHPEEENLLRLTYRNLFYLIGVLSTQDHRLARLKDQGLPENIANRIMERDRKEEQKYGQHLEKAFKLADYFIQHPLGLEEAIPRQIERLLKLVHGSNSITPTRHEHAMYVAHASGMKSACFSRQVGAAILDANGKLIAVGCNDVPQYGGGLYSAESQNDQRCASRSSKICENDRQKKIRKEKIRAGLTSEIASLFKDARTRLTVLSKIDSVIDLAYQHSGIPDLIEFSRAVHAEMDAIVSVAREGSAAVIGGTLYTTTFPCHNCARHIVAAGIDKVYYIEPYEKSLALESHSDSIIVLDHDIADISNVDGKPTRIDKVKFIHFSGAAPRVYPKFFHRDKRKDDDGAFIEWSGDNKPSKIMVEFLDSYRDFEAKVSRRFEEAFPLERSNKG</sequence>
<dbReference type="InterPro" id="IPR016193">
    <property type="entry name" value="Cytidine_deaminase-like"/>
</dbReference>
<accession>A0A4U1HPZ4</accession>
<feature type="domain" description="CMP/dCMP-type deaminase" evidence="6">
    <location>
        <begin position="246"/>
        <end position="433"/>
    </location>
</feature>
<dbReference type="SUPFAM" id="SSF53927">
    <property type="entry name" value="Cytidine deaminase-like"/>
    <property type="match status" value="1"/>
</dbReference>
<dbReference type="InterPro" id="IPR016192">
    <property type="entry name" value="APOBEC/CMP_deaminase_Zn-bd"/>
</dbReference>
<evidence type="ECO:0000256" key="1">
    <source>
        <dbReference type="ARBA" id="ARBA00006576"/>
    </source>
</evidence>
<feature type="region of interest" description="Disordered" evidence="5">
    <location>
        <begin position="1"/>
        <end position="21"/>
    </location>
</feature>
<dbReference type="PROSITE" id="PS51747">
    <property type="entry name" value="CYT_DCMP_DEAMINASES_2"/>
    <property type="match status" value="1"/>
</dbReference>
<dbReference type="NCBIfam" id="NF041025">
    <property type="entry name" value="antiphage_deaminase"/>
    <property type="match status" value="1"/>
</dbReference>
<comment type="caution">
    <text evidence="7">The sequence shown here is derived from an EMBL/GenBank/DDBJ whole genome shotgun (WGS) entry which is preliminary data.</text>
</comment>
<dbReference type="InterPro" id="IPR027417">
    <property type="entry name" value="P-loop_NTPase"/>
</dbReference>
<dbReference type="RefSeq" id="WP_136897522.1">
    <property type="nucleotide sequence ID" value="NZ_SWJE01000014.1"/>
</dbReference>
<dbReference type="Proteomes" id="UP000305539">
    <property type="component" value="Unassembled WGS sequence"/>
</dbReference>
<dbReference type="OrthoDB" id="9788517at2"/>
<dbReference type="GO" id="GO:0004132">
    <property type="term" value="F:dCMP deaminase activity"/>
    <property type="evidence" value="ECO:0007669"/>
    <property type="project" value="TreeGrafter"/>
</dbReference>
<dbReference type="Pfam" id="PF00383">
    <property type="entry name" value="dCMP_cyt_deam_1"/>
    <property type="match status" value="1"/>
</dbReference>